<dbReference type="Proteomes" id="UP000004995">
    <property type="component" value="Unassembled WGS sequence"/>
</dbReference>
<evidence type="ECO:0000313" key="2">
    <source>
        <dbReference type="Proteomes" id="UP000004995"/>
    </source>
</evidence>
<reference evidence="2" key="1">
    <citation type="journal article" date="2012" name="Nat. Biotechnol.">
        <title>Reference genome sequence of the model plant Setaria.</title>
        <authorList>
            <person name="Bennetzen J.L."/>
            <person name="Schmutz J."/>
            <person name="Wang H."/>
            <person name="Percifield R."/>
            <person name="Hawkins J."/>
            <person name="Pontaroli A.C."/>
            <person name="Estep M."/>
            <person name="Feng L."/>
            <person name="Vaughn J.N."/>
            <person name="Grimwood J."/>
            <person name="Jenkins J."/>
            <person name="Barry K."/>
            <person name="Lindquist E."/>
            <person name="Hellsten U."/>
            <person name="Deshpande S."/>
            <person name="Wang X."/>
            <person name="Wu X."/>
            <person name="Mitros T."/>
            <person name="Triplett J."/>
            <person name="Yang X."/>
            <person name="Ye C.Y."/>
            <person name="Mauro-Herrera M."/>
            <person name="Wang L."/>
            <person name="Li P."/>
            <person name="Sharma M."/>
            <person name="Sharma R."/>
            <person name="Ronald P.C."/>
            <person name="Panaud O."/>
            <person name="Kellogg E.A."/>
            <person name="Brutnell T.P."/>
            <person name="Doust A.N."/>
            <person name="Tuskan G.A."/>
            <person name="Rokhsar D."/>
            <person name="Devos K.M."/>
        </authorList>
    </citation>
    <scope>NUCLEOTIDE SEQUENCE [LARGE SCALE GENOMIC DNA]</scope>
    <source>
        <strain evidence="2">cv. Yugu1</strain>
    </source>
</reference>
<dbReference type="AlphaFoldDB" id="K3ZZI6"/>
<dbReference type="HOGENOM" id="CLU_017148_6_1_1"/>
<dbReference type="InParanoid" id="K3ZZI6"/>
<dbReference type="EnsemblPlants" id="KQL26713">
    <property type="protein sequence ID" value="KQL26713"/>
    <property type="gene ID" value="SETIT_032020mg"/>
</dbReference>
<organism evidence="1 2">
    <name type="scientific">Setaria italica</name>
    <name type="common">Foxtail millet</name>
    <name type="synonym">Panicum italicum</name>
    <dbReference type="NCBI Taxonomy" id="4555"/>
    <lineage>
        <taxon>Eukaryota</taxon>
        <taxon>Viridiplantae</taxon>
        <taxon>Streptophyta</taxon>
        <taxon>Embryophyta</taxon>
        <taxon>Tracheophyta</taxon>
        <taxon>Spermatophyta</taxon>
        <taxon>Magnoliopsida</taxon>
        <taxon>Liliopsida</taxon>
        <taxon>Poales</taxon>
        <taxon>Poaceae</taxon>
        <taxon>PACMAD clade</taxon>
        <taxon>Panicoideae</taxon>
        <taxon>Panicodae</taxon>
        <taxon>Paniceae</taxon>
        <taxon>Cenchrinae</taxon>
        <taxon>Setaria</taxon>
    </lineage>
</organism>
<proteinExistence type="predicted"/>
<dbReference type="eggNOG" id="ENOG502R887">
    <property type="taxonomic scope" value="Eukaryota"/>
</dbReference>
<evidence type="ECO:0008006" key="3">
    <source>
        <dbReference type="Google" id="ProtNLM"/>
    </source>
</evidence>
<keyword evidence="2" id="KW-1185">Reference proteome</keyword>
<dbReference type="PANTHER" id="PTHR34709:SF44">
    <property type="entry name" value="FBD DOMAIN-CONTAINING PROTEIN"/>
    <property type="match status" value="1"/>
</dbReference>
<protein>
    <recommendedName>
        <fullName evidence="3">FBD domain-containing protein</fullName>
    </recommendedName>
</protein>
<accession>K3ZZI6</accession>
<dbReference type="EMBL" id="AGNK02001343">
    <property type="status" value="NOT_ANNOTATED_CDS"/>
    <property type="molecule type" value="Genomic_DNA"/>
</dbReference>
<sequence>HLPRHPSAARTSVLSRRWRDLWKHLPELSFRGIAHDALEVALAQFSIVAWVRASDELVAVEVPSFARATSIRLRLYDLHLTLPAQGGEFPVLEKLSITAGRFDTSAIISRCRCLRVLEVGCWDIDTITVHSATIEQLLVTGEAQLRGVDIVAPLLKKITLGTSFSISRYGPLDVLEGIYGIGMWYLNRLKLGTEENFFVLGLDLDRPYSVTHMRNLQEMFQLPNISVLELRVETRGHVYGAMAVNLLRICNAIQRLKLYSSILQYFRRTDEACPPDCPCNQPQNWRSQNISLMNLENVEIEDFKGSCHEVDFLKLLFRCAPLTKVTVKLASKVVTSSRGCKEAYNIFKANPTVECYVFRKRG</sequence>
<dbReference type="InterPro" id="IPR055312">
    <property type="entry name" value="FBL15-like"/>
</dbReference>
<name>K3ZZI6_SETIT</name>
<dbReference type="OMA" id="WDIDTIT"/>
<reference evidence="1" key="2">
    <citation type="submission" date="2018-08" db="UniProtKB">
        <authorList>
            <consortium name="EnsemblPlants"/>
        </authorList>
    </citation>
    <scope>IDENTIFICATION</scope>
    <source>
        <strain evidence="1">Yugu1</strain>
    </source>
</reference>
<evidence type="ECO:0000313" key="1">
    <source>
        <dbReference type="EnsemblPlants" id="KQL26713"/>
    </source>
</evidence>
<dbReference type="Gramene" id="KQL26713">
    <property type="protein sequence ID" value="KQL26713"/>
    <property type="gene ID" value="SETIT_032020mg"/>
</dbReference>
<dbReference type="PANTHER" id="PTHR34709">
    <property type="entry name" value="OS10G0396666 PROTEIN"/>
    <property type="match status" value="1"/>
</dbReference>